<reference evidence="2 3" key="1">
    <citation type="submission" date="2023-04" db="EMBL/GenBank/DDBJ databases">
        <title>A long-awaited taxogenomic arrangement of the family Halomonadaceae.</title>
        <authorList>
            <person name="De La Haba R."/>
            <person name="Chuvochina M."/>
            <person name="Wittouck S."/>
            <person name="Arahal D.R."/>
            <person name="Sanchez-Porro C."/>
            <person name="Hugenholtz P."/>
            <person name="Ventosa A."/>
        </authorList>
    </citation>
    <scope>NUCLEOTIDE SEQUENCE [LARGE SCALE GENOMIC DNA]</scope>
    <source>
        <strain evidence="2 3">DSM 21020</strain>
    </source>
</reference>
<evidence type="ECO:0000313" key="3">
    <source>
        <dbReference type="Proteomes" id="UP001254564"/>
    </source>
</evidence>
<protein>
    <submittedName>
        <fullName evidence="2">Uncharacterized protein</fullName>
    </submittedName>
</protein>
<dbReference type="Proteomes" id="UP001254564">
    <property type="component" value="Unassembled WGS sequence"/>
</dbReference>
<dbReference type="RefSeq" id="WP_309656341.1">
    <property type="nucleotide sequence ID" value="NZ_JARWAN010000016.1"/>
</dbReference>
<dbReference type="EMBL" id="JARWAN010000016">
    <property type="protein sequence ID" value="MDR5899457.1"/>
    <property type="molecule type" value="Genomic_DNA"/>
</dbReference>
<gene>
    <name evidence="2" type="ORF">QC823_10700</name>
</gene>
<organism evidence="2 3">
    <name type="scientific">Vreelandella vilamensis</name>
    <dbReference type="NCBI Taxonomy" id="531309"/>
    <lineage>
        <taxon>Bacteria</taxon>
        <taxon>Pseudomonadati</taxon>
        <taxon>Pseudomonadota</taxon>
        <taxon>Gammaproteobacteria</taxon>
        <taxon>Oceanospirillales</taxon>
        <taxon>Halomonadaceae</taxon>
        <taxon>Vreelandella</taxon>
    </lineage>
</organism>
<name>A0ABU1H6Z9_9GAMM</name>
<evidence type="ECO:0000256" key="1">
    <source>
        <dbReference type="SAM" id="MobiDB-lite"/>
    </source>
</evidence>
<sequence length="205" mass="23327">MISDAPSLDRRIFELLQQPENAQFTVCSLRDAYAQKFAIEAHGRAALRRFIYEHLVKLLNAGLVEKDAERRKRDQLFHVASGLKGEVLNLEGETFEVWHQRLSTQQAKRKALNKSASPPSAKKETVNTREKASHEMLEKMLKEVQRDFLETLGETEIFQKLIQDYPELGESIGGEYKAACDRSSRLLGHVSALEKAIQRFSADAK</sequence>
<keyword evidence="3" id="KW-1185">Reference proteome</keyword>
<feature type="region of interest" description="Disordered" evidence="1">
    <location>
        <begin position="108"/>
        <end position="129"/>
    </location>
</feature>
<evidence type="ECO:0000313" key="2">
    <source>
        <dbReference type="EMBL" id="MDR5899457.1"/>
    </source>
</evidence>
<accession>A0ABU1H6Z9</accession>
<proteinExistence type="predicted"/>
<comment type="caution">
    <text evidence="2">The sequence shown here is derived from an EMBL/GenBank/DDBJ whole genome shotgun (WGS) entry which is preliminary data.</text>
</comment>